<feature type="transmembrane region" description="Helical" evidence="7">
    <location>
        <begin position="210"/>
        <end position="228"/>
    </location>
</feature>
<dbReference type="InterPro" id="IPR036259">
    <property type="entry name" value="MFS_trans_sf"/>
</dbReference>
<dbReference type="SUPFAM" id="SSF103473">
    <property type="entry name" value="MFS general substrate transporter"/>
    <property type="match status" value="1"/>
</dbReference>
<keyword evidence="3 7" id="KW-0812">Transmembrane</keyword>
<dbReference type="PANTHER" id="PTHR23511:SF5">
    <property type="entry name" value="MAJOR FACILITATOR-TYPE TRANSPORTER HXNZ-RELATED"/>
    <property type="match status" value="1"/>
</dbReference>
<feature type="transmembrane region" description="Helical" evidence="7">
    <location>
        <begin position="165"/>
        <end position="185"/>
    </location>
</feature>
<sequence length="359" mass="38620">MFLSRVLFFRLHESAKFLVSANRPSAAVNSLRRISRFNGDDAHWELDDVVDHHQGSHGVALRTAEEDVEADGRIGKQEEGNDGDEPPALSFSTPVSADDASLALPEVPSSPSFLAAPPCSPPRRHKRRPRPAWVDRLPRSLRTTADDYVERVGELLDEEWRTTTLLIWAVWTLASAGFTIFNVFLPKFLEAKLANGGSGSDSRAQTLRDYVLYTISGLPGAILGAYLVETSWGRTKTLAYSTFATALGTCAFVFVEGQAGVVASSMLVSLAATLMLIYSLTPEVFPTALRGTASGIASALSRLSGIIAPLLTGFLLSLNVSLPLFLSAACFFATAACAWGLRGAEEVLIRGTGGMPLHH</sequence>
<feature type="compositionally biased region" description="Basic and acidic residues" evidence="6">
    <location>
        <begin position="70"/>
        <end position="79"/>
    </location>
</feature>
<dbReference type="Proteomes" id="UP000243876">
    <property type="component" value="Unassembled WGS sequence"/>
</dbReference>
<evidence type="ECO:0000256" key="1">
    <source>
        <dbReference type="ARBA" id="ARBA00004141"/>
    </source>
</evidence>
<evidence type="ECO:0000256" key="3">
    <source>
        <dbReference type="ARBA" id="ARBA00022692"/>
    </source>
</evidence>
<feature type="transmembrane region" description="Helical" evidence="7">
    <location>
        <begin position="261"/>
        <end position="281"/>
    </location>
</feature>
<reference evidence="9" key="1">
    <citation type="submission" date="2015-02" db="EMBL/GenBank/DDBJ databases">
        <authorList>
            <person name="Gon?alves P."/>
        </authorList>
    </citation>
    <scope>NUCLEOTIDE SEQUENCE [LARGE SCALE GENOMIC DNA]</scope>
</reference>
<name>A0A0D6EPL3_SPOSA</name>
<dbReference type="AlphaFoldDB" id="A0A0D6EPL3"/>
<feature type="non-terminal residue" evidence="8">
    <location>
        <position position="1"/>
    </location>
</feature>
<evidence type="ECO:0000256" key="7">
    <source>
        <dbReference type="SAM" id="Phobius"/>
    </source>
</evidence>
<gene>
    <name evidence="8" type="primary">SPOSA6832_03456</name>
</gene>
<dbReference type="GO" id="GO:0016020">
    <property type="term" value="C:membrane"/>
    <property type="evidence" value="ECO:0007669"/>
    <property type="project" value="UniProtKB-SubCell"/>
</dbReference>
<dbReference type="OrthoDB" id="4139357at2759"/>
<evidence type="ECO:0000256" key="5">
    <source>
        <dbReference type="ARBA" id="ARBA00023136"/>
    </source>
</evidence>
<evidence type="ECO:0000256" key="2">
    <source>
        <dbReference type="ARBA" id="ARBA00022448"/>
    </source>
</evidence>
<keyword evidence="9" id="KW-1185">Reference proteome</keyword>
<feature type="region of interest" description="Disordered" evidence="6">
    <location>
        <begin position="106"/>
        <end position="131"/>
    </location>
</feature>
<proteinExistence type="predicted"/>
<comment type="subcellular location">
    <subcellularLocation>
        <location evidence="1">Membrane</location>
        <topology evidence="1">Multi-pass membrane protein</topology>
    </subcellularLocation>
</comment>
<organism evidence="8 9">
    <name type="scientific">Sporidiobolus salmonicolor</name>
    <name type="common">Yeast-like fungus</name>
    <name type="synonym">Sporobolomyces salmonicolor</name>
    <dbReference type="NCBI Taxonomy" id="5005"/>
    <lineage>
        <taxon>Eukaryota</taxon>
        <taxon>Fungi</taxon>
        <taxon>Dikarya</taxon>
        <taxon>Basidiomycota</taxon>
        <taxon>Pucciniomycotina</taxon>
        <taxon>Microbotryomycetes</taxon>
        <taxon>Sporidiobolales</taxon>
        <taxon>Sporidiobolaceae</taxon>
        <taxon>Sporobolomyces</taxon>
    </lineage>
</organism>
<dbReference type="EMBL" id="CENE01000016">
    <property type="protein sequence ID" value="CEQ41703.1"/>
    <property type="molecule type" value="Genomic_DNA"/>
</dbReference>
<keyword evidence="4 7" id="KW-1133">Transmembrane helix</keyword>
<evidence type="ECO:0000313" key="8">
    <source>
        <dbReference type="EMBL" id="CEQ41703.1"/>
    </source>
</evidence>
<evidence type="ECO:0000256" key="4">
    <source>
        <dbReference type="ARBA" id="ARBA00022989"/>
    </source>
</evidence>
<feature type="transmembrane region" description="Helical" evidence="7">
    <location>
        <begin position="237"/>
        <end position="255"/>
    </location>
</feature>
<dbReference type="PANTHER" id="PTHR23511">
    <property type="entry name" value="SYNAPTIC VESICLE GLYCOPROTEIN 2"/>
    <property type="match status" value="1"/>
</dbReference>
<feature type="region of interest" description="Disordered" evidence="6">
    <location>
        <begin position="55"/>
        <end position="92"/>
    </location>
</feature>
<evidence type="ECO:0000256" key="6">
    <source>
        <dbReference type="SAM" id="MobiDB-lite"/>
    </source>
</evidence>
<evidence type="ECO:0000313" key="9">
    <source>
        <dbReference type="Proteomes" id="UP000243876"/>
    </source>
</evidence>
<keyword evidence="5 7" id="KW-0472">Membrane</keyword>
<dbReference type="Gene3D" id="1.20.1250.20">
    <property type="entry name" value="MFS general substrate transporter like domains"/>
    <property type="match status" value="1"/>
</dbReference>
<protein>
    <submittedName>
        <fullName evidence="8">SPOSA6832_03456-mRNA-1:cds</fullName>
    </submittedName>
</protein>
<keyword evidence="2" id="KW-0813">Transport</keyword>
<accession>A0A0D6EPL3</accession>